<keyword evidence="5 7" id="KW-0862">Zinc</keyword>
<evidence type="ECO:0000313" key="10">
    <source>
        <dbReference type="Proteomes" id="UP000033695"/>
    </source>
</evidence>
<comment type="pathway">
    <text evidence="7">Pyrimidine metabolism; UMP biosynthesis via de novo pathway; (S)-dihydroorotate from bicarbonate: step 3/3.</text>
</comment>
<dbReference type="GO" id="GO:0004038">
    <property type="term" value="F:allantoinase activity"/>
    <property type="evidence" value="ECO:0007669"/>
    <property type="project" value="TreeGrafter"/>
</dbReference>
<feature type="domain" description="Dihydroorotase catalytic" evidence="8">
    <location>
        <begin position="49"/>
        <end position="234"/>
    </location>
</feature>
<comment type="catalytic activity">
    <reaction evidence="7">
        <text>(S)-dihydroorotate + H2O = N-carbamoyl-L-aspartate + H(+)</text>
        <dbReference type="Rhea" id="RHEA:24296"/>
        <dbReference type="ChEBI" id="CHEBI:15377"/>
        <dbReference type="ChEBI" id="CHEBI:15378"/>
        <dbReference type="ChEBI" id="CHEBI:30864"/>
        <dbReference type="ChEBI" id="CHEBI:32814"/>
        <dbReference type="EC" id="3.5.2.3"/>
    </reaction>
</comment>
<keyword evidence="4 7" id="KW-0378">Hydrolase</keyword>
<dbReference type="GO" id="GO:0006145">
    <property type="term" value="P:purine nucleobase catabolic process"/>
    <property type="evidence" value="ECO:0007669"/>
    <property type="project" value="TreeGrafter"/>
</dbReference>
<dbReference type="Gene3D" id="3.20.20.140">
    <property type="entry name" value="Metal-dependent hydrolases"/>
    <property type="match status" value="1"/>
</dbReference>
<dbReference type="InterPro" id="IPR004722">
    <property type="entry name" value="DHOase"/>
</dbReference>
<dbReference type="GO" id="GO:0004151">
    <property type="term" value="F:dihydroorotase activity"/>
    <property type="evidence" value="ECO:0007669"/>
    <property type="project" value="UniProtKB-UniRule"/>
</dbReference>
<dbReference type="HOGENOM" id="CLU_015572_1_0_9"/>
<dbReference type="PROSITE" id="PS00483">
    <property type="entry name" value="DIHYDROOROTASE_2"/>
    <property type="match status" value="1"/>
</dbReference>
<feature type="binding site" evidence="7">
    <location>
        <position position="231"/>
    </location>
    <ligand>
        <name>Zn(2+)</name>
        <dbReference type="ChEBI" id="CHEBI:29105"/>
        <label>2</label>
    </ligand>
</feature>
<reference evidence="9 10" key="1">
    <citation type="submission" date="2014-12" db="EMBL/GenBank/DDBJ databases">
        <title>Comparative genomics of the lactic acid bacteria isolated from the honey bee gut.</title>
        <authorList>
            <person name="Ellegaard K.M."/>
            <person name="Tamarit D."/>
            <person name="Javelind E."/>
            <person name="Olofsson T."/>
            <person name="Andersson S.G."/>
            <person name="Vasquez A."/>
        </authorList>
    </citation>
    <scope>NUCLEOTIDE SEQUENCE [LARGE SCALE GENOMIC DNA]</scope>
    <source>
        <strain evidence="9 10">Hon2</strain>
    </source>
</reference>
<proteinExistence type="inferred from homology"/>
<gene>
    <name evidence="7 9" type="primary">pyrC</name>
    <name evidence="9" type="ORF">JG29_13110</name>
</gene>
<dbReference type="EC" id="3.5.2.3" evidence="7"/>
<dbReference type="InterPro" id="IPR032466">
    <property type="entry name" value="Metal_Hydrolase"/>
</dbReference>
<dbReference type="Pfam" id="PF12890">
    <property type="entry name" value="DHOase"/>
    <property type="match status" value="1"/>
</dbReference>
<dbReference type="PANTHER" id="PTHR43668">
    <property type="entry name" value="ALLANTOINASE"/>
    <property type="match status" value="1"/>
</dbReference>
<comment type="similarity">
    <text evidence="2 7">Belongs to the metallo-dependent hydrolases superfamily. DHOase family. Class I DHOase subfamily.</text>
</comment>
<dbReference type="Gene3D" id="2.30.40.10">
    <property type="entry name" value="Urease, subunit C, domain 1"/>
    <property type="match status" value="1"/>
</dbReference>
<dbReference type="SUPFAM" id="SSF51556">
    <property type="entry name" value="Metallo-dependent hydrolases"/>
    <property type="match status" value="1"/>
</dbReference>
<sequence>MKTLLTGGRVFLEGRLVQQDVLVSEQKIRQIAPAIQCSDAQVIHLHPSQVIAPGFVDLHVHLREPGFTAKETIKTGTLAAAHGGYTTVAAMPNVHPVPDTPARLRAMLELNQQQAQVHVLQYASITKARTTDQLVDFAGLKAAGAFGFSNDGNGVQKAATMYAAMQGIQQVNLPLMAHIEDDGLTNKGVITAGSSAQKLGLPAITPAAETAQLARDLELVELTGVHYHACHVSTAAGVRLIRSAKARGLAVSAEVTPHHLLLDQSDITTDNPMFKMNPPLRTLADRQALLAGLFDGTIDFIATDHAPHTAADKSGSMKTAAFGITGLETSFALLYTHLVAPRICSLEQLIQWLSCKPAQIFHLPQAGRIAVGKRADLTILNTAETAEVQAQKMYSLGHNSPFIGEKVTATIQATMVAGEWVYQEGSKK</sequence>
<evidence type="ECO:0000256" key="1">
    <source>
        <dbReference type="ARBA" id="ARBA00002368"/>
    </source>
</evidence>
<protein>
    <recommendedName>
        <fullName evidence="7">Dihydroorotase</fullName>
        <shortName evidence="7">DHOase</shortName>
        <ecNumber evidence="7">3.5.2.3</ecNumber>
    </recommendedName>
</protein>
<keyword evidence="6 7" id="KW-0665">Pyrimidine biosynthesis</keyword>
<dbReference type="GO" id="GO:0008270">
    <property type="term" value="F:zinc ion binding"/>
    <property type="evidence" value="ECO:0007669"/>
    <property type="project" value="UniProtKB-UniRule"/>
</dbReference>
<evidence type="ECO:0000256" key="2">
    <source>
        <dbReference type="ARBA" id="ARBA00010286"/>
    </source>
</evidence>
<dbReference type="OrthoDB" id="9765462at2"/>
<comment type="cofactor">
    <cofactor evidence="7">
        <name>Zn(2+)</name>
        <dbReference type="ChEBI" id="CHEBI:29105"/>
    </cofactor>
    <text evidence="7">Binds 2 Zn(2+) ions per subunit.</text>
</comment>
<feature type="binding site" evidence="7">
    <location>
        <begin position="61"/>
        <end position="63"/>
    </location>
    <ligand>
        <name>substrate</name>
    </ligand>
</feature>
<feature type="binding site" evidence="7">
    <location>
        <position position="93"/>
    </location>
    <ligand>
        <name>substrate</name>
    </ligand>
</feature>
<feature type="binding site" evidence="7">
    <location>
        <position position="61"/>
    </location>
    <ligand>
        <name>Zn(2+)</name>
        <dbReference type="ChEBI" id="CHEBI:29105"/>
        <label>1</label>
    </ligand>
</feature>
<dbReference type="AlphaFoldDB" id="A0A0F4KSQ9"/>
<feature type="binding site" evidence="7">
    <location>
        <position position="59"/>
    </location>
    <ligand>
        <name>Zn(2+)</name>
        <dbReference type="ChEBI" id="CHEBI:29105"/>
        <label>1</label>
    </ligand>
</feature>
<evidence type="ECO:0000259" key="8">
    <source>
        <dbReference type="Pfam" id="PF12890"/>
    </source>
</evidence>
<dbReference type="STRING" id="1218508.JG29_13110"/>
<dbReference type="RefSeq" id="WP_045923148.1">
    <property type="nucleotide sequence ID" value="NZ_JBHTHW010000005.1"/>
</dbReference>
<evidence type="ECO:0000256" key="5">
    <source>
        <dbReference type="ARBA" id="ARBA00022833"/>
    </source>
</evidence>
<dbReference type="GO" id="GO:0044205">
    <property type="term" value="P:'de novo' UMP biosynthetic process"/>
    <property type="evidence" value="ECO:0007669"/>
    <property type="project" value="UniProtKB-UniRule"/>
</dbReference>
<keyword evidence="3 7" id="KW-0479">Metal-binding</keyword>
<dbReference type="HAMAP" id="MF_00220_B">
    <property type="entry name" value="PyrC_classI_B"/>
    <property type="match status" value="1"/>
</dbReference>
<feature type="active site" evidence="7">
    <location>
        <position position="304"/>
    </location>
</feature>
<dbReference type="InterPro" id="IPR002195">
    <property type="entry name" value="Dihydroorotase_CS"/>
</dbReference>
<organism evidence="9 10">
    <name type="scientific">Bombilactobacillus mellis</name>
    <dbReference type="NCBI Taxonomy" id="1218508"/>
    <lineage>
        <taxon>Bacteria</taxon>
        <taxon>Bacillati</taxon>
        <taxon>Bacillota</taxon>
        <taxon>Bacilli</taxon>
        <taxon>Lactobacillales</taxon>
        <taxon>Lactobacillaceae</taxon>
        <taxon>Bombilactobacillus</taxon>
    </lineage>
</organism>
<name>A0A0F4KSQ9_9LACO</name>
<dbReference type="NCBIfam" id="NF006837">
    <property type="entry name" value="PRK09357.1-2"/>
    <property type="match status" value="1"/>
</dbReference>
<feature type="binding site" evidence="7">
    <location>
        <position position="178"/>
    </location>
    <ligand>
        <name>Zn(2+)</name>
        <dbReference type="ChEBI" id="CHEBI:29105"/>
        <label>2</label>
    </ligand>
</feature>
<evidence type="ECO:0000256" key="6">
    <source>
        <dbReference type="ARBA" id="ARBA00022975"/>
    </source>
</evidence>
<dbReference type="EMBL" id="JXBZ01000009">
    <property type="protein sequence ID" value="KJY48261.1"/>
    <property type="molecule type" value="Genomic_DNA"/>
</dbReference>
<dbReference type="UniPathway" id="UPA00070">
    <property type="reaction ID" value="UER00117"/>
</dbReference>
<dbReference type="InterPro" id="IPR011059">
    <property type="entry name" value="Metal-dep_hydrolase_composite"/>
</dbReference>
<feature type="binding site" evidence="7">
    <location>
        <position position="151"/>
    </location>
    <ligand>
        <name>Zn(2+)</name>
        <dbReference type="ChEBI" id="CHEBI:29105"/>
        <label>2</label>
    </ligand>
</feature>
<feature type="binding site" evidence="7">
    <location>
        <position position="277"/>
    </location>
    <ligand>
        <name>substrate</name>
    </ligand>
</feature>
<dbReference type="PANTHER" id="PTHR43668:SF2">
    <property type="entry name" value="ALLANTOINASE"/>
    <property type="match status" value="1"/>
</dbReference>
<accession>A0A0F4KSQ9</accession>
<dbReference type="PATRIC" id="fig|1218508.4.peg.1300"/>
<evidence type="ECO:0000256" key="4">
    <source>
        <dbReference type="ARBA" id="ARBA00022801"/>
    </source>
</evidence>
<feature type="binding site" evidence="7">
    <location>
        <position position="151"/>
    </location>
    <ligand>
        <name>Zn(2+)</name>
        <dbReference type="ChEBI" id="CHEBI:29105"/>
        <label>1</label>
    </ligand>
</feature>
<evidence type="ECO:0000256" key="7">
    <source>
        <dbReference type="HAMAP-Rule" id="MF_00220"/>
    </source>
</evidence>
<feature type="binding site" evidence="7">
    <location>
        <position position="304"/>
    </location>
    <ligand>
        <name>Zn(2+)</name>
        <dbReference type="ChEBI" id="CHEBI:29105"/>
        <label>1</label>
    </ligand>
</feature>
<dbReference type="PROSITE" id="PS00482">
    <property type="entry name" value="DIHYDROOROTASE_1"/>
    <property type="match status" value="1"/>
</dbReference>
<dbReference type="InterPro" id="IPR024403">
    <property type="entry name" value="DHOase_cat"/>
</dbReference>
<feature type="binding site" evidence="7">
    <location>
        <position position="308"/>
    </location>
    <ligand>
        <name>substrate</name>
    </ligand>
</feature>
<dbReference type="GO" id="GO:0005737">
    <property type="term" value="C:cytoplasm"/>
    <property type="evidence" value="ECO:0007669"/>
    <property type="project" value="TreeGrafter"/>
</dbReference>
<dbReference type="NCBIfam" id="TIGR00857">
    <property type="entry name" value="pyrC_multi"/>
    <property type="match status" value="1"/>
</dbReference>
<dbReference type="CDD" id="cd01317">
    <property type="entry name" value="DHOase_IIa"/>
    <property type="match status" value="1"/>
</dbReference>
<dbReference type="SUPFAM" id="SSF51338">
    <property type="entry name" value="Composite domain of metallo-dependent hydrolases"/>
    <property type="match status" value="1"/>
</dbReference>
<evidence type="ECO:0000256" key="3">
    <source>
        <dbReference type="ARBA" id="ARBA00022723"/>
    </source>
</evidence>
<comment type="caution">
    <text evidence="9">The sequence shown here is derived from an EMBL/GenBank/DDBJ whole genome shotgun (WGS) entry which is preliminary data.</text>
</comment>
<dbReference type="Proteomes" id="UP000033695">
    <property type="component" value="Unassembled WGS sequence"/>
</dbReference>
<feature type="binding site" evidence="7">
    <location>
        <begin position="322"/>
        <end position="323"/>
    </location>
    <ligand>
        <name>substrate</name>
    </ligand>
</feature>
<keyword evidence="10" id="KW-1185">Reference proteome</keyword>
<comment type="function">
    <text evidence="1 7">Catalyzes the reversible cyclization of carbamoyl aspartate to dihydroorotate.</text>
</comment>
<dbReference type="InterPro" id="IPR050138">
    <property type="entry name" value="DHOase/Allantoinase_Hydrolase"/>
</dbReference>
<evidence type="ECO:0000313" key="9">
    <source>
        <dbReference type="EMBL" id="KJY48261.1"/>
    </source>
</evidence>